<evidence type="ECO:0000313" key="1">
    <source>
        <dbReference type="EMBL" id="AEE61117.1"/>
    </source>
</evidence>
<accession>A0A140VJY0</accession>
<dbReference type="AlphaFoldDB" id="A0A140VJY0"/>
<protein>
    <submittedName>
        <fullName evidence="1">Testicular tissue protein Li 207</fullName>
    </submittedName>
</protein>
<sequence>MACLSPEPAELRPQHLHPFSAAAHKGSVHSASRCAPPLLEDSFSGCPRDFAAQHPCSISSCNISAEALLLLATLPSILWFRCLLLLLKMEFVFLSLKSFLLLDYFQKMKGGLLTLCHLQTRRS</sequence>
<reference evidence="1" key="1">
    <citation type="submission" date="2010-03" db="EMBL/GenBank/DDBJ databases">
        <title>Human testis protein.</title>
        <authorList>
            <person name="Li J.Y."/>
        </authorList>
    </citation>
    <scope>NUCLEOTIDE SEQUENCE</scope>
</reference>
<name>A0A140VJY0_HUMAN</name>
<proteinExistence type="evidence at transcript level"/>
<organism evidence="1">
    <name type="scientific">Homo sapiens</name>
    <name type="common">Human</name>
    <dbReference type="NCBI Taxonomy" id="9606"/>
    <lineage>
        <taxon>Eukaryota</taxon>
        <taxon>Metazoa</taxon>
        <taxon>Chordata</taxon>
        <taxon>Craniata</taxon>
        <taxon>Vertebrata</taxon>
        <taxon>Euteleostomi</taxon>
        <taxon>Mammalia</taxon>
        <taxon>Eutheria</taxon>
        <taxon>Euarchontoglires</taxon>
        <taxon>Primates</taxon>
        <taxon>Haplorrhini</taxon>
        <taxon>Catarrhini</taxon>
        <taxon>Hominidae</taxon>
        <taxon>Homo</taxon>
    </lineage>
</organism>
<dbReference type="EMBL" id="HM005520">
    <property type="protein sequence ID" value="AEE61117.1"/>
    <property type="molecule type" value="mRNA"/>
</dbReference>